<dbReference type="EMBL" id="JAIWYP010000010">
    <property type="protein sequence ID" value="KAH3750798.1"/>
    <property type="molecule type" value="Genomic_DNA"/>
</dbReference>
<reference evidence="1" key="2">
    <citation type="submission" date="2020-11" db="EMBL/GenBank/DDBJ databases">
        <authorList>
            <person name="McCartney M.A."/>
            <person name="Auch B."/>
            <person name="Kono T."/>
            <person name="Mallez S."/>
            <person name="Becker A."/>
            <person name="Gohl D.M."/>
            <person name="Silverstein K.A.T."/>
            <person name="Koren S."/>
            <person name="Bechman K.B."/>
            <person name="Herman A."/>
            <person name="Abrahante J.E."/>
            <person name="Garbe J."/>
        </authorList>
    </citation>
    <scope>NUCLEOTIDE SEQUENCE</scope>
    <source>
        <strain evidence="1">Duluth1</strain>
        <tissue evidence="1">Whole animal</tissue>
    </source>
</reference>
<reference evidence="1" key="1">
    <citation type="journal article" date="2019" name="bioRxiv">
        <title>The Genome of the Zebra Mussel, Dreissena polymorpha: A Resource for Invasive Species Research.</title>
        <authorList>
            <person name="McCartney M.A."/>
            <person name="Auch B."/>
            <person name="Kono T."/>
            <person name="Mallez S."/>
            <person name="Zhang Y."/>
            <person name="Obille A."/>
            <person name="Becker A."/>
            <person name="Abrahante J.E."/>
            <person name="Garbe J."/>
            <person name="Badalamenti J.P."/>
            <person name="Herman A."/>
            <person name="Mangelson H."/>
            <person name="Liachko I."/>
            <person name="Sullivan S."/>
            <person name="Sone E.D."/>
            <person name="Koren S."/>
            <person name="Silverstein K.A.T."/>
            <person name="Beckman K.B."/>
            <person name="Gohl D.M."/>
        </authorList>
    </citation>
    <scope>NUCLEOTIDE SEQUENCE</scope>
    <source>
        <strain evidence="1">Duluth1</strain>
        <tissue evidence="1">Whole animal</tissue>
    </source>
</reference>
<dbReference type="Proteomes" id="UP000828390">
    <property type="component" value="Unassembled WGS sequence"/>
</dbReference>
<accession>A0A9D4DKU3</accession>
<proteinExistence type="predicted"/>
<evidence type="ECO:0000313" key="2">
    <source>
        <dbReference type="Proteomes" id="UP000828390"/>
    </source>
</evidence>
<keyword evidence="2" id="KW-1185">Reference proteome</keyword>
<dbReference type="AlphaFoldDB" id="A0A9D4DKU3"/>
<evidence type="ECO:0000313" key="1">
    <source>
        <dbReference type="EMBL" id="KAH3750798.1"/>
    </source>
</evidence>
<protein>
    <submittedName>
        <fullName evidence="1">Uncharacterized protein</fullName>
    </submittedName>
</protein>
<sequence length="91" mass="10530">IRRKNFVEIHGRLHQAWDDYEEEKLSTTDLLRTISHINALGPSTARHHMYPFIHLGGEEQMWDKFPAQGNYSGQGGIRTWDLSIPTPASYH</sequence>
<name>A0A9D4DKU3_DREPO</name>
<gene>
    <name evidence="1" type="ORF">DPMN_185332</name>
</gene>
<comment type="caution">
    <text evidence="1">The sequence shown here is derived from an EMBL/GenBank/DDBJ whole genome shotgun (WGS) entry which is preliminary data.</text>
</comment>
<organism evidence="1 2">
    <name type="scientific">Dreissena polymorpha</name>
    <name type="common">Zebra mussel</name>
    <name type="synonym">Mytilus polymorpha</name>
    <dbReference type="NCBI Taxonomy" id="45954"/>
    <lineage>
        <taxon>Eukaryota</taxon>
        <taxon>Metazoa</taxon>
        <taxon>Spiralia</taxon>
        <taxon>Lophotrochozoa</taxon>
        <taxon>Mollusca</taxon>
        <taxon>Bivalvia</taxon>
        <taxon>Autobranchia</taxon>
        <taxon>Heteroconchia</taxon>
        <taxon>Euheterodonta</taxon>
        <taxon>Imparidentia</taxon>
        <taxon>Neoheterodontei</taxon>
        <taxon>Myida</taxon>
        <taxon>Dreissenoidea</taxon>
        <taxon>Dreissenidae</taxon>
        <taxon>Dreissena</taxon>
    </lineage>
</organism>
<feature type="non-terminal residue" evidence="1">
    <location>
        <position position="91"/>
    </location>
</feature>